<dbReference type="InterPro" id="IPR016181">
    <property type="entry name" value="Acyl_CoA_acyltransferase"/>
</dbReference>
<dbReference type="PROSITE" id="PS51186">
    <property type="entry name" value="GNAT"/>
    <property type="match status" value="1"/>
</dbReference>
<accession>A0A154V489</accession>
<dbReference type="AlphaFoldDB" id="A0A154V489"/>
<dbReference type="Pfam" id="PF13302">
    <property type="entry name" value="Acetyltransf_3"/>
    <property type="match status" value="1"/>
</dbReference>
<sequence>MIETPRLRLRRPRAADVDAVHAYRSRPDVARHLGAGTWTREKTAAELALYAASAFSRPGDELVLLVELLGTGVVVGEVGLVRREQGAEVGYVFHPDHGRQGLATEAVSAVVTAALADGSPRIIARTDAANRSSRALCERLGFTLIATAVSEDGRGVAECTYERAASHHGGADGTP</sequence>
<protein>
    <recommendedName>
        <fullName evidence="1">N-acetyltransferase domain-containing protein</fullName>
    </recommendedName>
</protein>
<feature type="domain" description="N-acetyltransferase" evidence="1">
    <location>
        <begin position="7"/>
        <end position="162"/>
    </location>
</feature>
<dbReference type="OrthoDB" id="9132139at2"/>
<proteinExistence type="predicted"/>
<evidence type="ECO:0000313" key="3">
    <source>
        <dbReference type="Proteomes" id="UP000076218"/>
    </source>
</evidence>
<dbReference type="Proteomes" id="UP000076218">
    <property type="component" value="Unassembled WGS sequence"/>
</dbReference>
<reference evidence="2 3" key="1">
    <citation type="submission" date="2016-01" db="EMBL/GenBank/DDBJ databases">
        <title>Draft genome sequence of Clavibacter michiganensis subsp. tessellarius DOAB 609.</title>
        <authorList>
            <person name="Tambong J.T."/>
        </authorList>
    </citation>
    <scope>NUCLEOTIDE SEQUENCE [LARGE SCALE GENOMIC DNA]</scope>
    <source>
        <strain evidence="2 3">DOAB 609</strain>
    </source>
</reference>
<dbReference type="PANTHER" id="PTHR43792:SF16">
    <property type="entry name" value="N-ACETYLTRANSFERASE DOMAIN-CONTAINING PROTEIN"/>
    <property type="match status" value="1"/>
</dbReference>
<comment type="caution">
    <text evidence="2">The sequence shown here is derived from an EMBL/GenBank/DDBJ whole genome shotgun (WGS) entry which is preliminary data.</text>
</comment>
<dbReference type="STRING" id="31965.AWH51_05010"/>
<organism evidence="2 3">
    <name type="scientific">Clavibacter tessellarius</name>
    <dbReference type="NCBI Taxonomy" id="31965"/>
    <lineage>
        <taxon>Bacteria</taxon>
        <taxon>Bacillati</taxon>
        <taxon>Actinomycetota</taxon>
        <taxon>Actinomycetes</taxon>
        <taxon>Micrococcales</taxon>
        <taxon>Microbacteriaceae</taxon>
        <taxon>Clavibacter</taxon>
    </lineage>
</organism>
<name>A0A154V489_9MICO</name>
<dbReference type="EMBL" id="LQXA01000013">
    <property type="protein sequence ID" value="KZC96190.1"/>
    <property type="molecule type" value="Genomic_DNA"/>
</dbReference>
<dbReference type="SUPFAM" id="SSF55729">
    <property type="entry name" value="Acyl-CoA N-acyltransferases (Nat)"/>
    <property type="match status" value="1"/>
</dbReference>
<dbReference type="PANTHER" id="PTHR43792">
    <property type="entry name" value="GNAT FAMILY, PUTATIVE (AFU_ORTHOLOGUE AFUA_3G00765)-RELATED-RELATED"/>
    <property type="match status" value="1"/>
</dbReference>
<dbReference type="GO" id="GO:0016747">
    <property type="term" value="F:acyltransferase activity, transferring groups other than amino-acyl groups"/>
    <property type="evidence" value="ECO:0007669"/>
    <property type="project" value="InterPro"/>
</dbReference>
<dbReference type="InterPro" id="IPR051531">
    <property type="entry name" value="N-acetyltransferase"/>
</dbReference>
<gene>
    <name evidence="2" type="ORF">AWH51_05010</name>
</gene>
<evidence type="ECO:0000259" key="1">
    <source>
        <dbReference type="PROSITE" id="PS51186"/>
    </source>
</evidence>
<dbReference type="InterPro" id="IPR000182">
    <property type="entry name" value="GNAT_dom"/>
</dbReference>
<evidence type="ECO:0000313" key="2">
    <source>
        <dbReference type="EMBL" id="KZC96190.1"/>
    </source>
</evidence>
<dbReference type="Gene3D" id="3.40.630.30">
    <property type="match status" value="1"/>
</dbReference>